<accession>A0A517Q5B1</accession>
<name>A0A517Q5B1_9PLAN</name>
<evidence type="ECO:0000313" key="2">
    <source>
        <dbReference type="Proteomes" id="UP000315647"/>
    </source>
</evidence>
<gene>
    <name evidence="1" type="ORF">Enr10x_21070</name>
</gene>
<reference evidence="1 2" key="1">
    <citation type="submission" date="2019-03" db="EMBL/GenBank/DDBJ databases">
        <title>Deep-cultivation of Planctomycetes and their phenomic and genomic characterization uncovers novel biology.</title>
        <authorList>
            <person name="Wiegand S."/>
            <person name="Jogler M."/>
            <person name="Boedeker C."/>
            <person name="Pinto D."/>
            <person name="Vollmers J."/>
            <person name="Rivas-Marin E."/>
            <person name="Kohn T."/>
            <person name="Peeters S.H."/>
            <person name="Heuer A."/>
            <person name="Rast P."/>
            <person name="Oberbeckmann S."/>
            <person name="Bunk B."/>
            <person name="Jeske O."/>
            <person name="Meyerdierks A."/>
            <person name="Storesund J.E."/>
            <person name="Kallscheuer N."/>
            <person name="Luecker S."/>
            <person name="Lage O.M."/>
            <person name="Pohl T."/>
            <person name="Merkel B.J."/>
            <person name="Hornburger P."/>
            <person name="Mueller R.-W."/>
            <person name="Bruemmer F."/>
            <person name="Labrenz M."/>
            <person name="Spormann A.M."/>
            <person name="Op den Camp H."/>
            <person name="Overmann J."/>
            <person name="Amann R."/>
            <person name="Jetten M.S.M."/>
            <person name="Mascher T."/>
            <person name="Medema M.H."/>
            <person name="Devos D.P."/>
            <person name="Kaster A.-K."/>
            <person name="Ovreas L."/>
            <person name="Rohde M."/>
            <person name="Galperin M.Y."/>
            <person name="Jogler C."/>
        </authorList>
    </citation>
    <scope>NUCLEOTIDE SEQUENCE [LARGE SCALE GENOMIC DNA]</scope>
    <source>
        <strain evidence="1 2">Enr10</strain>
    </source>
</reference>
<dbReference type="AlphaFoldDB" id="A0A517Q5B1"/>
<dbReference type="RefSeq" id="WP_145448964.1">
    <property type="nucleotide sequence ID" value="NZ_CP037421.1"/>
</dbReference>
<protein>
    <submittedName>
        <fullName evidence="1">Uncharacterized protein</fullName>
    </submittedName>
</protein>
<keyword evidence="2" id="KW-1185">Reference proteome</keyword>
<sequence>MISYFLPHKNGSNQNHLVEAGLEMLLRPGDDSPKFADLPGPGPGDLPGQIVSWGSSECLAYLPEQQTWTPAPPDPKREQPAERYWIGRPKGQLPGPKDLARKADSTYDGIPMRLGDGNNWVMPNALRFPHYLGYDESGHYDRFPANECRSLYDRTLWALDHAQQVMRNETEFDDQRTFEYVIEMLAINYRICPQLVSMLQLFNDANLFRAMCNTTDVDQLFSIQEDLKKNSSV</sequence>
<organism evidence="1 2">
    <name type="scientific">Gimesia panareensis</name>
    <dbReference type="NCBI Taxonomy" id="2527978"/>
    <lineage>
        <taxon>Bacteria</taxon>
        <taxon>Pseudomonadati</taxon>
        <taxon>Planctomycetota</taxon>
        <taxon>Planctomycetia</taxon>
        <taxon>Planctomycetales</taxon>
        <taxon>Planctomycetaceae</taxon>
        <taxon>Gimesia</taxon>
    </lineage>
</organism>
<proteinExistence type="predicted"/>
<dbReference type="Proteomes" id="UP000315647">
    <property type="component" value="Chromosome"/>
</dbReference>
<dbReference type="EMBL" id="CP037421">
    <property type="protein sequence ID" value="QDT26797.1"/>
    <property type="molecule type" value="Genomic_DNA"/>
</dbReference>
<evidence type="ECO:0000313" key="1">
    <source>
        <dbReference type="EMBL" id="QDT26797.1"/>
    </source>
</evidence>